<accession>A0A9N9IXV3</accession>
<dbReference type="EMBL" id="CAJVPQ010019169">
    <property type="protein sequence ID" value="CAG8753321.1"/>
    <property type="molecule type" value="Genomic_DNA"/>
</dbReference>
<comment type="caution">
    <text evidence="1">The sequence shown here is derived from an EMBL/GenBank/DDBJ whole genome shotgun (WGS) entry which is preliminary data.</text>
</comment>
<dbReference type="Proteomes" id="UP000789570">
    <property type="component" value="Unassembled WGS sequence"/>
</dbReference>
<dbReference type="AlphaFoldDB" id="A0A9N9IXV3"/>
<sequence length="114" mass="13446">CISPIELVNEELILASGEYHMVSKDKDFRKKDPLSDDTDKVQGLLQELSIPEEPEEENDSEETSLVEKRVMKANQNEILCWYQFIESFEKRVKEIMNSNSRFNDQQARTRVYEE</sequence>
<evidence type="ECO:0000313" key="2">
    <source>
        <dbReference type="Proteomes" id="UP000789570"/>
    </source>
</evidence>
<reference evidence="1" key="1">
    <citation type="submission" date="2021-06" db="EMBL/GenBank/DDBJ databases">
        <authorList>
            <person name="Kallberg Y."/>
            <person name="Tangrot J."/>
            <person name="Rosling A."/>
        </authorList>
    </citation>
    <scope>NUCLEOTIDE SEQUENCE</scope>
    <source>
        <strain evidence="1">UK204</strain>
    </source>
</reference>
<proteinExistence type="predicted"/>
<evidence type="ECO:0000313" key="1">
    <source>
        <dbReference type="EMBL" id="CAG8753321.1"/>
    </source>
</evidence>
<feature type="non-terminal residue" evidence="1">
    <location>
        <position position="114"/>
    </location>
</feature>
<keyword evidence="2" id="KW-1185">Reference proteome</keyword>
<organism evidence="1 2">
    <name type="scientific">Funneliformis caledonium</name>
    <dbReference type="NCBI Taxonomy" id="1117310"/>
    <lineage>
        <taxon>Eukaryota</taxon>
        <taxon>Fungi</taxon>
        <taxon>Fungi incertae sedis</taxon>
        <taxon>Mucoromycota</taxon>
        <taxon>Glomeromycotina</taxon>
        <taxon>Glomeromycetes</taxon>
        <taxon>Glomerales</taxon>
        <taxon>Glomeraceae</taxon>
        <taxon>Funneliformis</taxon>
    </lineage>
</organism>
<feature type="non-terminal residue" evidence="1">
    <location>
        <position position="1"/>
    </location>
</feature>
<dbReference type="OrthoDB" id="2331621at2759"/>
<gene>
    <name evidence="1" type="ORF">FCALED_LOCUS16439</name>
</gene>
<name>A0A9N9IXV3_9GLOM</name>
<protein>
    <submittedName>
        <fullName evidence="1">17712_t:CDS:1</fullName>
    </submittedName>
</protein>